<keyword evidence="3" id="KW-1185">Reference proteome</keyword>
<name>A0A919P2P5_9CELL</name>
<dbReference type="AlphaFoldDB" id="A0A919P2P5"/>
<keyword evidence="1" id="KW-1133">Transmembrane helix</keyword>
<accession>A0A919P2P5</accession>
<organism evidence="2 3">
    <name type="scientific">Cellulomonas chitinilytica</name>
    <dbReference type="NCBI Taxonomy" id="398759"/>
    <lineage>
        <taxon>Bacteria</taxon>
        <taxon>Bacillati</taxon>
        <taxon>Actinomycetota</taxon>
        <taxon>Actinomycetes</taxon>
        <taxon>Micrococcales</taxon>
        <taxon>Cellulomonadaceae</taxon>
        <taxon>Cellulomonas</taxon>
    </lineage>
</organism>
<feature type="transmembrane region" description="Helical" evidence="1">
    <location>
        <begin position="70"/>
        <end position="90"/>
    </location>
</feature>
<evidence type="ECO:0000256" key="1">
    <source>
        <dbReference type="SAM" id="Phobius"/>
    </source>
</evidence>
<gene>
    <name evidence="2" type="ORF">Cch01nite_18590</name>
</gene>
<comment type="caution">
    <text evidence="2">The sequence shown here is derived from an EMBL/GenBank/DDBJ whole genome shotgun (WGS) entry which is preliminary data.</text>
</comment>
<dbReference type="EMBL" id="BONK01000005">
    <property type="protein sequence ID" value="GIG21135.1"/>
    <property type="molecule type" value="Genomic_DNA"/>
</dbReference>
<sequence length="107" mass="11869">MWRVGALPATDGPQLPVPGERRTVPLYLVAPEAQRGLRARVRFFRWLLASLVTLTTAIWGPAFWGDSVSTLLANLTSVTLLIAMATWAVADSMRPSTRPYSSDVDRW</sequence>
<evidence type="ECO:0000313" key="2">
    <source>
        <dbReference type="EMBL" id="GIG21135.1"/>
    </source>
</evidence>
<feature type="transmembrane region" description="Helical" evidence="1">
    <location>
        <begin position="43"/>
        <end position="64"/>
    </location>
</feature>
<keyword evidence="1" id="KW-0472">Membrane</keyword>
<proteinExistence type="predicted"/>
<dbReference type="Proteomes" id="UP000632740">
    <property type="component" value="Unassembled WGS sequence"/>
</dbReference>
<protein>
    <submittedName>
        <fullName evidence="2">Uncharacterized protein</fullName>
    </submittedName>
</protein>
<evidence type="ECO:0000313" key="3">
    <source>
        <dbReference type="Proteomes" id="UP000632740"/>
    </source>
</evidence>
<keyword evidence="1" id="KW-0812">Transmembrane</keyword>
<reference evidence="2" key="1">
    <citation type="submission" date="2021-01" db="EMBL/GenBank/DDBJ databases">
        <title>Whole genome shotgun sequence of Cellulomonas chitinilytica NBRC 110799.</title>
        <authorList>
            <person name="Komaki H."/>
            <person name="Tamura T."/>
        </authorList>
    </citation>
    <scope>NUCLEOTIDE SEQUENCE</scope>
    <source>
        <strain evidence="2">NBRC 110799</strain>
    </source>
</reference>